<dbReference type="InterPro" id="IPR002300">
    <property type="entry name" value="aa-tRNA-synth_Ia"/>
</dbReference>
<evidence type="ECO:0000256" key="5">
    <source>
        <dbReference type="ARBA" id="ARBA00022840"/>
    </source>
</evidence>
<evidence type="ECO:0000313" key="14">
    <source>
        <dbReference type="EMBL" id="MEH2558283.1"/>
    </source>
</evidence>
<dbReference type="InterPro" id="IPR014729">
    <property type="entry name" value="Rossmann-like_a/b/a_fold"/>
</dbReference>
<dbReference type="Pfam" id="PF08264">
    <property type="entry name" value="Anticodon_1"/>
    <property type="match status" value="1"/>
</dbReference>
<evidence type="ECO:0000256" key="8">
    <source>
        <dbReference type="ARBA" id="ARBA00025217"/>
    </source>
</evidence>
<evidence type="ECO:0000256" key="10">
    <source>
        <dbReference type="HAMAP-Rule" id="MF_02002"/>
    </source>
</evidence>
<dbReference type="PROSITE" id="PS00178">
    <property type="entry name" value="AA_TRNA_LIGASE_I"/>
    <property type="match status" value="1"/>
</dbReference>
<keyword evidence="6 10" id="KW-0648">Protein biosynthesis</keyword>
<evidence type="ECO:0000256" key="4">
    <source>
        <dbReference type="ARBA" id="ARBA00022741"/>
    </source>
</evidence>
<dbReference type="EC" id="6.1.1.5" evidence="10"/>
<feature type="compositionally biased region" description="Basic and acidic residues" evidence="11">
    <location>
        <begin position="1075"/>
        <end position="1089"/>
    </location>
</feature>
<comment type="domain">
    <text evidence="10">IleRS has two distinct active sites: one for aminoacylation and one for editing. The misactivated valine is translocated from the active site to the editing site, which sterically excludes the correctly activated isoleucine. The single editing site contains two valyl binding pockets, one specific for each substrate (Val-AMP or Val-tRNA(Ile)).</text>
</comment>
<comment type="catalytic activity">
    <reaction evidence="9 10">
        <text>tRNA(Ile) + L-isoleucine + ATP = L-isoleucyl-tRNA(Ile) + AMP + diphosphate</text>
        <dbReference type="Rhea" id="RHEA:11060"/>
        <dbReference type="Rhea" id="RHEA-COMP:9666"/>
        <dbReference type="Rhea" id="RHEA-COMP:9695"/>
        <dbReference type="ChEBI" id="CHEBI:30616"/>
        <dbReference type="ChEBI" id="CHEBI:33019"/>
        <dbReference type="ChEBI" id="CHEBI:58045"/>
        <dbReference type="ChEBI" id="CHEBI:78442"/>
        <dbReference type="ChEBI" id="CHEBI:78528"/>
        <dbReference type="ChEBI" id="CHEBI:456215"/>
        <dbReference type="EC" id="6.1.1.5"/>
    </reaction>
</comment>
<proteinExistence type="inferred from homology"/>
<dbReference type="SUPFAM" id="SSF47323">
    <property type="entry name" value="Anticodon-binding domain of a subclass of class I aminoacyl-tRNA synthetases"/>
    <property type="match status" value="1"/>
</dbReference>
<evidence type="ECO:0000256" key="6">
    <source>
        <dbReference type="ARBA" id="ARBA00022917"/>
    </source>
</evidence>
<feature type="compositionally biased region" description="Basic and acidic residues" evidence="11">
    <location>
        <begin position="1042"/>
        <end position="1054"/>
    </location>
</feature>
<evidence type="ECO:0000256" key="11">
    <source>
        <dbReference type="SAM" id="MobiDB-lite"/>
    </source>
</evidence>
<gene>
    <name evidence="10" type="primary">ileS</name>
    <name evidence="14" type="ORF">V1286_005812</name>
</gene>
<dbReference type="NCBIfam" id="TIGR00392">
    <property type="entry name" value="ileS"/>
    <property type="match status" value="1"/>
</dbReference>
<feature type="region of interest" description="Disordered" evidence="11">
    <location>
        <begin position="1020"/>
        <end position="1172"/>
    </location>
</feature>
<evidence type="ECO:0000259" key="12">
    <source>
        <dbReference type="Pfam" id="PF00133"/>
    </source>
</evidence>
<dbReference type="InterPro" id="IPR001412">
    <property type="entry name" value="aa-tRNA-synth_I_CS"/>
</dbReference>
<keyword evidence="5 10" id="KW-0067">ATP-binding</keyword>
<feature type="domain" description="Aminoacyl-tRNA synthetase class Ia" evidence="12">
    <location>
        <begin position="38"/>
        <end position="707"/>
    </location>
</feature>
<feature type="short sequence motif" description="'HIGH' region" evidence="10">
    <location>
        <begin position="68"/>
        <end position="78"/>
    </location>
</feature>
<dbReference type="Gene3D" id="3.90.740.10">
    <property type="entry name" value="Valyl/Leucyl/Isoleucyl-tRNA synthetase, editing domain"/>
    <property type="match status" value="1"/>
</dbReference>
<dbReference type="PANTHER" id="PTHR42765:SF1">
    <property type="entry name" value="ISOLEUCINE--TRNA LIGASE, MITOCHONDRIAL"/>
    <property type="match status" value="1"/>
</dbReference>
<sequence length="1172" mass="129998">MSQNSQKSDVVTDYSKTLFLPQTEFPMRAGLPQREPEILKYWNEIDLYEKLRKDAAGRAKFVLHDGPPYANGNIHIGHALNKILKDVVTKSQQMLGFDSNYVPGWDCHGLPIEWKIEEENYRSKGKPKPDFRDSTAMVAFRKECRAYATHWLNIQREEFKRLGIIGDWDHPYATMSYPAEAQIARELMKFAANGTLYRGSKPVMWSVVEKTALAEAEVEYEDYTSDMVWVKFPVTSPAHGVLAEASVVIWTTTPWTLPGNRAISFSPKIAYGLFEVTDAPVDNWAKTGDLLILADALAGEVFKQARVTAYEKVRDLPGDTLDAVECAHPLKGFGGGYEFTVPLLPGDHVTDDTGTGFVHTAPGHGREDFDAWMANARELDARGINTAIPYTVDENGAYTDHAPGFTGKRVINDKGEKGDANDAVIKALVEAGRLLARGRLKHQYPHSWRSKKPVIFRNTPQWFIAMDKDIAVDGKTKPGDTLRARALHAISVTQWVPPAGQNRINGMIAGRPDWVISRQRAWGVPIAVFVREKGDGAAEILQDEIVNQRIVEAFMEEGADAWYMDGARERFLGERAAEEWKKVDDICDVWFDSGSTHAFVLEDRQNFPNLGNIVRKIDGGDDTVMYLEGSDQHRGWFHSSLLESAGTRGRAPYDVVLTHGFTLDENGRKMSKSLGNTVEPQKVMKDSGADILRLWVCATDYADDQRIGPEILKNTIETYRKLRNSIRWMLGTLHHFDPADAVAYADMPELERLMLHELAKRAAIVRQAYAEFDYKTVVATLAAFMNTELSAFYFDIRKDALYCDPPSSVTRKAALTAIDIICDAILRWLAPVLSFTCEEAWRMYRPDAEPSVHLTLFPEGFDQFRDDALAAKWETIRDVRRVVTGALELERAAKNIGSSLEASPLVYVSDKNIFNTLFDVDLAEVCITSNAMATNDDAPTSAFTLPDVPGVAVVVEKAVGTKCARSWKILPTVGEDAEYPDVSPRDAQALREWKALVEGVKPVDAVEAPAEPVGLIETQHVEPAPVKETPEQAGSENVTAARPDKKVRAKKTLESAEAEEAERPVKARKVAAAKKAVEAERAIEAEKPNTKKPKAKKAKAKKAVVKKAVAKKAKAKKAAKSKKASSSAKGAKKGATKKAATKTAAKQAKKKKTTKKPGRKPPATRAKKKKAR</sequence>
<keyword evidence="3 10" id="KW-0436">Ligase</keyword>
<dbReference type="PRINTS" id="PR00984">
    <property type="entry name" value="TRNASYNTHILE"/>
</dbReference>
<dbReference type="SUPFAM" id="SSF52374">
    <property type="entry name" value="Nucleotidylyl transferase"/>
    <property type="match status" value="1"/>
</dbReference>
<evidence type="ECO:0000256" key="9">
    <source>
        <dbReference type="ARBA" id="ARBA00048359"/>
    </source>
</evidence>
<name>A0ABU8BIC2_9BRAD</name>
<feature type="compositionally biased region" description="Basic residues" evidence="11">
    <location>
        <begin position="1090"/>
        <end position="1123"/>
    </location>
</feature>
<organism evidence="14 15">
    <name type="scientific">Bradyrhizobium algeriense</name>
    <dbReference type="NCBI Taxonomy" id="634784"/>
    <lineage>
        <taxon>Bacteria</taxon>
        <taxon>Pseudomonadati</taxon>
        <taxon>Pseudomonadota</taxon>
        <taxon>Alphaproteobacteria</taxon>
        <taxon>Hyphomicrobiales</taxon>
        <taxon>Nitrobacteraceae</taxon>
        <taxon>Bradyrhizobium</taxon>
    </lineage>
</organism>
<dbReference type="InterPro" id="IPR009008">
    <property type="entry name" value="Val/Leu/Ile-tRNA-synth_edit"/>
</dbReference>
<keyword evidence="7 10" id="KW-0030">Aminoacyl-tRNA synthetase</keyword>
<dbReference type="SUPFAM" id="SSF50677">
    <property type="entry name" value="ValRS/IleRS/LeuRS editing domain"/>
    <property type="match status" value="1"/>
</dbReference>
<keyword evidence="15" id="KW-1185">Reference proteome</keyword>
<dbReference type="PANTHER" id="PTHR42765">
    <property type="entry name" value="SOLEUCYL-TRNA SYNTHETASE"/>
    <property type="match status" value="1"/>
</dbReference>
<dbReference type="EMBL" id="JAZHRV010000001">
    <property type="protein sequence ID" value="MEH2558283.1"/>
    <property type="molecule type" value="Genomic_DNA"/>
</dbReference>
<dbReference type="GO" id="GO:0004822">
    <property type="term" value="F:isoleucine-tRNA ligase activity"/>
    <property type="evidence" value="ECO:0007669"/>
    <property type="project" value="UniProtKB-EC"/>
</dbReference>
<comment type="function">
    <text evidence="8 10">Catalyzes the attachment of isoleucine to tRNA(Ile). As IleRS can inadvertently accommodate and process structurally similar amino acids such as valine, to avoid such errors it has two additional distinct tRNA(Ile)-dependent editing activities. One activity is designated as 'pretransfer' editing and involves the hydrolysis of activated Val-AMP. The other activity is designated 'posttransfer' editing and involves deacylation of mischarged Val-tRNA(Ile).</text>
</comment>
<comment type="caution">
    <text evidence="10">Lacks conserved residue(s) required for the propagation of feature annotation.</text>
</comment>
<dbReference type="InterPro" id="IPR023585">
    <property type="entry name" value="Ile-tRNA-ligase_type1"/>
</dbReference>
<dbReference type="Pfam" id="PF00133">
    <property type="entry name" value="tRNA-synt_1"/>
    <property type="match status" value="1"/>
</dbReference>
<evidence type="ECO:0000256" key="1">
    <source>
        <dbReference type="ARBA" id="ARBA00006887"/>
    </source>
</evidence>
<feature type="compositionally biased region" description="Basic residues" evidence="11">
    <location>
        <begin position="1130"/>
        <end position="1140"/>
    </location>
</feature>
<comment type="subcellular location">
    <subcellularLocation>
        <location evidence="10">Cytoplasm</location>
    </subcellularLocation>
</comment>
<accession>A0ABU8BIC2</accession>
<keyword evidence="2 10" id="KW-0963">Cytoplasm</keyword>
<evidence type="ECO:0000256" key="2">
    <source>
        <dbReference type="ARBA" id="ARBA00022490"/>
    </source>
</evidence>
<evidence type="ECO:0000313" key="15">
    <source>
        <dbReference type="Proteomes" id="UP001364224"/>
    </source>
</evidence>
<protein>
    <recommendedName>
        <fullName evidence="10">Isoleucine--tRNA ligase</fullName>
        <ecNumber evidence="10">6.1.1.5</ecNumber>
    </recommendedName>
    <alternativeName>
        <fullName evidence="10">Isoleucyl-tRNA synthetase</fullName>
        <shortName evidence="10">IleRS</shortName>
    </alternativeName>
</protein>
<dbReference type="Gene3D" id="1.10.730.20">
    <property type="match status" value="1"/>
</dbReference>
<dbReference type="InterPro" id="IPR002301">
    <property type="entry name" value="Ile-tRNA-ligase"/>
</dbReference>
<keyword evidence="4 10" id="KW-0547">Nucleotide-binding</keyword>
<dbReference type="CDD" id="cd07960">
    <property type="entry name" value="Anticodon_Ia_Ile_BEm"/>
    <property type="match status" value="1"/>
</dbReference>
<dbReference type="Proteomes" id="UP001364224">
    <property type="component" value="Unassembled WGS sequence"/>
</dbReference>
<reference evidence="14 15" key="1">
    <citation type="submission" date="2024-02" db="EMBL/GenBank/DDBJ databases">
        <title>Adaptive strategies in a cosmopolitan and abundant soil bacterium.</title>
        <authorList>
            <person name="Carini P."/>
        </authorList>
    </citation>
    <scope>NUCLEOTIDE SEQUENCE [LARGE SCALE GENOMIC DNA]</scope>
    <source>
        <strain evidence="14 15">AZCC 1608</strain>
    </source>
</reference>
<dbReference type="InterPro" id="IPR009080">
    <property type="entry name" value="tRNAsynth_Ia_anticodon-bd"/>
</dbReference>
<feature type="domain" description="Methionyl/Valyl/Leucyl/Isoleucyl-tRNA synthetase anticodon-binding" evidence="13">
    <location>
        <begin position="752"/>
        <end position="902"/>
    </location>
</feature>
<feature type="short sequence motif" description="'KMSKS' region" evidence="10">
    <location>
        <begin position="669"/>
        <end position="673"/>
    </location>
</feature>
<dbReference type="Gene3D" id="3.40.50.620">
    <property type="entry name" value="HUPs"/>
    <property type="match status" value="2"/>
</dbReference>
<dbReference type="InterPro" id="IPR033708">
    <property type="entry name" value="Anticodon_Ile_BEm"/>
</dbReference>
<feature type="binding site" evidence="10">
    <location>
        <position position="628"/>
    </location>
    <ligand>
        <name>L-isoleucyl-5'-AMP</name>
        <dbReference type="ChEBI" id="CHEBI:178002"/>
    </ligand>
</feature>
<feature type="binding site" evidence="10">
    <location>
        <position position="672"/>
    </location>
    <ligand>
        <name>ATP</name>
        <dbReference type="ChEBI" id="CHEBI:30616"/>
    </ligand>
</feature>
<comment type="similarity">
    <text evidence="1 10">Belongs to the class-I aminoacyl-tRNA synthetase family. IleS type 1 subfamily.</text>
</comment>
<dbReference type="HAMAP" id="MF_02002">
    <property type="entry name" value="Ile_tRNA_synth_type1"/>
    <property type="match status" value="1"/>
</dbReference>
<evidence type="ECO:0000256" key="7">
    <source>
        <dbReference type="ARBA" id="ARBA00023146"/>
    </source>
</evidence>
<evidence type="ECO:0000259" key="13">
    <source>
        <dbReference type="Pfam" id="PF08264"/>
    </source>
</evidence>
<evidence type="ECO:0000256" key="3">
    <source>
        <dbReference type="ARBA" id="ARBA00022598"/>
    </source>
</evidence>
<dbReference type="InterPro" id="IPR013155">
    <property type="entry name" value="M/V/L/I-tRNA-synth_anticd-bd"/>
</dbReference>
<feature type="compositionally biased region" description="Basic residues" evidence="11">
    <location>
        <begin position="1147"/>
        <end position="1159"/>
    </location>
</feature>
<comment type="subunit">
    <text evidence="10">Monomer.</text>
</comment>
<dbReference type="InterPro" id="IPR050081">
    <property type="entry name" value="Ile-tRNA_ligase"/>
</dbReference>
<comment type="caution">
    <text evidence="14">The sequence shown here is derived from an EMBL/GenBank/DDBJ whole genome shotgun (WGS) entry which is preliminary data.</text>
</comment>